<keyword evidence="1" id="KW-0732">Signal</keyword>
<sequence>ICPRFCCVAAVVLQLCHAAGSETRRHQMVISSSGMSDVDAVQQVVMRREAGAKAHDVDAALEDVDLSADAAKFDVRFGIKDDNKARKQNDCTGLKEASECTRSEVQQSAAACESHKAPRGPQFYRCTWKKSEPNHGDEPAVPAECYLDEKAGPCSTWGDTSSTSE</sequence>
<dbReference type="AlphaFoldDB" id="A0A812IZJ5"/>
<evidence type="ECO:0000313" key="3">
    <source>
        <dbReference type="Proteomes" id="UP000601435"/>
    </source>
</evidence>
<evidence type="ECO:0000313" key="2">
    <source>
        <dbReference type="EMBL" id="CAE7185384.1"/>
    </source>
</evidence>
<protein>
    <submittedName>
        <fullName evidence="2">Cep162 protein</fullName>
    </submittedName>
</protein>
<gene>
    <name evidence="2" type="primary">Cep162</name>
    <name evidence="2" type="ORF">SNEC2469_LOCUS877</name>
</gene>
<keyword evidence="3" id="KW-1185">Reference proteome</keyword>
<feature type="signal peptide" evidence="1">
    <location>
        <begin position="1"/>
        <end position="18"/>
    </location>
</feature>
<organism evidence="2 3">
    <name type="scientific">Symbiodinium necroappetens</name>
    <dbReference type="NCBI Taxonomy" id="1628268"/>
    <lineage>
        <taxon>Eukaryota</taxon>
        <taxon>Sar</taxon>
        <taxon>Alveolata</taxon>
        <taxon>Dinophyceae</taxon>
        <taxon>Suessiales</taxon>
        <taxon>Symbiodiniaceae</taxon>
        <taxon>Symbiodinium</taxon>
    </lineage>
</organism>
<evidence type="ECO:0000256" key="1">
    <source>
        <dbReference type="SAM" id="SignalP"/>
    </source>
</evidence>
<feature type="non-terminal residue" evidence="2">
    <location>
        <position position="1"/>
    </location>
</feature>
<feature type="chain" id="PRO_5032606861" evidence="1">
    <location>
        <begin position="19"/>
        <end position="165"/>
    </location>
</feature>
<name>A0A812IZJ5_9DINO</name>
<dbReference type="Proteomes" id="UP000601435">
    <property type="component" value="Unassembled WGS sequence"/>
</dbReference>
<proteinExistence type="predicted"/>
<reference evidence="2" key="1">
    <citation type="submission" date="2021-02" db="EMBL/GenBank/DDBJ databases">
        <authorList>
            <person name="Dougan E. K."/>
            <person name="Rhodes N."/>
            <person name="Thang M."/>
            <person name="Chan C."/>
        </authorList>
    </citation>
    <scope>NUCLEOTIDE SEQUENCE</scope>
</reference>
<dbReference type="EMBL" id="CAJNJA010005200">
    <property type="protein sequence ID" value="CAE7185384.1"/>
    <property type="molecule type" value="Genomic_DNA"/>
</dbReference>
<comment type="caution">
    <text evidence="2">The sequence shown here is derived from an EMBL/GenBank/DDBJ whole genome shotgun (WGS) entry which is preliminary data.</text>
</comment>
<accession>A0A812IZJ5</accession>